<dbReference type="GO" id="GO:0004016">
    <property type="term" value="F:adenylate cyclase activity"/>
    <property type="evidence" value="ECO:0007669"/>
    <property type="project" value="UniProtKB-ARBA"/>
</dbReference>
<evidence type="ECO:0000256" key="5">
    <source>
        <dbReference type="ARBA" id="ARBA00023136"/>
    </source>
</evidence>
<evidence type="ECO:0000256" key="3">
    <source>
        <dbReference type="ARBA" id="ARBA00022741"/>
    </source>
</evidence>
<organism evidence="10 11">
    <name type="scientific">Candidatus Wallbacteria bacterium HGW-Wallbacteria-1</name>
    <dbReference type="NCBI Taxonomy" id="2013854"/>
    <lineage>
        <taxon>Bacteria</taxon>
        <taxon>Candidatus Walliibacteriota</taxon>
    </lineage>
</organism>
<comment type="caution">
    <text evidence="10">The sequence shown here is derived from an EMBL/GenBank/DDBJ whole genome shotgun (WGS) entry which is preliminary data.</text>
</comment>
<dbReference type="SUPFAM" id="SSF55073">
    <property type="entry name" value="Nucleotide cyclase"/>
    <property type="match status" value="1"/>
</dbReference>
<proteinExistence type="inferred from homology"/>
<dbReference type="GO" id="GO:0035556">
    <property type="term" value="P:intracellular signal transduction"/>
    <property type="evidence" value="ECO:0007669"/>
    <property type="project" value="InterPro"/>
</dbReference>
<evidence type="ECO:0000256" key="1">
    <source>
        <dbReference type="ARBA" id="ARBA00004370"/>
    </source>
</evidence>
<feature type="transmembrane region" description="Helical" evidence="8">
    <location>
        <begin position="810"/>
        <end position="828"/>
    </location>
</feature>
<dbReference type="Gene3D" id="3.30.70.1230">
    <property type="entry name" value="Nucleotide cyclase"/>
    <property type="match status" value="1"/>
</dbReference>
<dbReference type="CDD" id="cd07302">
    <property type="entry name" value="CHD"/>
    <property type="match status" value="1"/>
</dbReference>
<keyword evidence="2 8" id="KW-0812">Transmembrane</keyword>
<dbReference type="Gene3D" id="2.130.10.10">
    <property type="entry name" value="YVTN repeat-like/Quinoprotein amine dehydrogenase"/>
    <property type="match status" value="3"/>
</dbReference>
<evidence type="ECO:0000313" key="11">
    <source>
        <dbReference type="Proteomes" id="UP000233256"/>
    </source>
</evidence>
<keyword evidence="5 8" id="KW-0472">Membrane</keyword>
<dbReference type="PROSITE" id="PS50125">
    <property type="entry name" value="GUANYLATE_CYCLASE_2"/>
    <property type="match status" value="1"/>
</dbReference>
<reference evidence="10 11" key="1">
    <citation type="journal article" date="2017" name="ISME J.">
        <title>Potential for microbial H2 and metal transformations associated with novel bacteria and archaea in deep terrestrial subsurface sediments.</title>
        <authorList>
            <person name="Hernsdorf A.W."/>
            <person name="Amano Y."/>
            <person name="Miyakawa K."/>
            <person name="Ise K."/>
            <person name="Suzuki Y."/>
            <person name="Anantharaman K."/>
            <person name="Probst A."/>
            <person name="Burstein D."/>
            <person name="Thomas B.C."/>
            <person name="Banfield J.F."/>
        </authorList>
    </citation>
    <scope>NUCLEOTIDE SEQUENCE [LARGE SCALE GENOMIC DNA]</scope>
    <source>
        <strain evidence="10">HGW-Wallbacteria-1</strain>
    </source>
</reference>
<dbReference type="Gene3D" id="2.60.40.10">
    <property type="entry name" value="Immunoglobulins"/>
    <property type="match status" value="1"/>
</dbReference>
<evidence type="ECO:0000313" key="10">
    <source>
        <dbReference type="EMBL" id="PKK91112.1"/>
    </source>
</evidence>
<accession>A0A2N1PS64</accession>
<dbReference type="InterPro" id="IPR013783">
    <property type="entry name" value="Ig-like_fold"/>
</dbReference>
<protein>
    <recommendedName>
        <fullName evidence="9">Guanylate cyclase domain-containing protein</fullName>
    </recommendedName>
</protein>
<dbReference type="GO" id="GO:0009190">
    <property type="term" value="P:cyclic nucleotide biosynthetic process"/>
    <property type="evidence" value="ECO:0007669"/>
    <property type="project" value="InterPro"/>
</dbReference>
<dbReference type="InterPro" id="IPR011110">
    <property type="entry name" value="Reg_prop"/>
</dbReference>
<evidence type="ECO:0000256" key="4">
    <source>
        <dbReference type="ARBA" id="ARBA00022989"/>
    </source>
</evidence>
<dbReference type="GO" id="GO:0000166">
    <property type="term" value="F:nucleotide binding"/>
    <property type="evidence" value="ECO:0007669"/>
    <property type="project" value="UniProtKB-KW"/>
</dbReference>
<dbReference type="InterPro" id="IPR018297">
    <property type="entry name" value="A/G_cyclase_CS"/>
</dbReference>
<gene>
    <name evidence="10" type="ORF">CVV64_04900</name>
</gene>
<dbReference type="Proteomes" id="UP000233256">
    <property type="component" value="Unassembled WGS sequence"/>
</dbReference>
<sequence length="1106" mass="123544">MNKPFHSLKQLMTIQNERLKLMIKWNFSMLKSMNRQIAKPLCQQFNALFVKLKGPLLICLLIYLVAGICETGVLALGKPAQLDPERKMSQQILDSWTARNNLSSSTVTSIIQTRDGYLWMATFNGLARFDGMNFTIFNKANTPILKTNSFWCLHEDSRGRLWIGSNGGGLYLRTATDFIGYGREMGLTSDVVRSLCTLENGDLGVGTQEGIQRFDGFVFTSMAGCGIDNVKFYCTCLSLDSTGKLWAGTRNRGAIRISDGKLEFFSKETGHIGANQIYQIMALSDGVLVGTYGDGIHYFTREGIFPFPEKHRNEIDPLVTAIFKDNSSGAFYIGTEKGLFRYFEGNLDNLSTENGLTDNTIQAICMDHESSMWIGTWRGGLCRIRTGKFLNYTMKEGLPANIVHCTAEDSLGRIWIGTQEGLALLQGDSFRVFNKEMGILPNNMVRHIQPMRDGTIWISTYGGIAVIDGNLNLERTVTKSSGLSTDLIRFVREYSDNIWIGTREGLNRIHGQSIEIFGPQQGLGNSVILSLLEDTDGSLWIGTDGGGLSHLKNGVFNTYTTKDGLASNIVFRTLLDTNGDLWISSNNGLTLRRNGKFHIFTMREGMPSDVIFQILESSDSTLWFTSSVGVFSIKTQSFNQHLENPQISLSSTLYGTADGMCGPECTGVSAAMKDSRGRLWFPTLKGISVLDPSRITLNSTPPKVEIEEIRTEEKLFNAHEPIVLEPGMKDMEIQYTALSFAVPEKVRFNYRLLGYDEQWVNAGQRRSAYYTNLPPGKYVFQVKACNNDGFWSPEGTSVSLTLNPFFYQTGWFRLCLCIAFGILLYALFKLRLKQLDMRNRKLEELVRIRTDEITLQAAEISRQNSENERLLLNILPKSVATRLKSGEKGIADFFPDVTILFCDIVGFTSLSSKTRAAGLVEILNMVFSQFDNICLECGIEKIKTIGDGYMAAGGLPEPGPDHCLKVVLAALRMLDTIQNMKLPMNQKLQIRIGIHTGPVVAGVIGSHKFIYDLWGDTVNIASRMESHGIPGTLQVSQTVAEKINNFYSQKNSELKKFELKIESRTIHIKGKGEMDTFLITPLFQNGPSSIPLQDSDEKNAWFRPLE</sequence>
<dbReference type="PANTHER" id="PTHR11920:SF335">
    <property type="entry name" value="GUANYLATE CYCLASE"/>
    <property type="match status" value="1"/>
</dbReference>
<dbReference type="AlphaFoldDB" id="A0A2N1PS64"/>
<dbReference type="Pfam" id="PF00211">
    <property type="entry name" value="Guanylate_cyc"/>
    <property type="match status" value="1"/>
</dbReference>
<dbReference type="InterPro" id="IPR050401">
    <property type="entry name" value="Cyclic_nucleotide_synthase"/>
</dbReference>
<dbReference type="PANTHER" id="PTHR11920">
    <property type="entry name" value="GUANYLYL CYCLASE"/>
    <property type="match status" value="1"/>
</dbReference>
<evidence type="ECO:0000256" key="7">
    <source>
        <dbReference type="RuleBase" id="RU000405"/>
    </source>
</evidence>
<keyword evidence="3" id="KW-0547">Nucleotide-binding</keyword>
<dbReference type="SUPFAM" id="SSF63829">
    <property type="entry name" value="Calcium-dependent phosphotriesterase"/>
    <property type="match status" value="3"/>
</dbReference>
<dbReference type="InterPro" id="IPR001054">
    <property type="entry name" value="A/G_cyclase"/>
</dbReference>
<evidence type="ECO:0000259" key="9">
    <source>
        <dbReference type="PROSITE" id="PS50125"/>
    </source>
</evidence>
<keyword evidence="6 7" id="KW-0456">Lyase</keyword>
<feature type="domain" description="Guanylate cyclase" evidence="9">
    <location>
        <begin position="898"/>
        <end position="1025"/>
    </location>
</feature>
<keyword evidence="4 8" id="KW-1133">Transmembrane helix</keyword>
<evidence type="ECO:0000256" key="6">
    <source>
        <dbReference type="ARBA" id="ARBA00023239"/>
    </source>
</evidence>
<dbReference type="GO" id="GO:0016020">
    <property type="term" value="C:membrane"/>
    <property type="evidence" value="ECO:0007669"/>
    <property type="project" value="UniProtKB-SubCell"/>
</dbReference>
<dbReference type="InterPro" id="IPR011123">
    <property type="entry name" value="Y_Y_Y"/>
</dbReference>
<dbReference type="PROSITE" id="PS00452">
    <property type="entry name" value="GUANYLATE_CYCLASE_1"/>
    <property type="match status" value="1"/>
</dbReference>
<dbReference type="InterPro" id="IPR029787">
    <property type="entry name" value="Nucleotide_cyclase"/>
</dbReference>
<comment type="similarity">
    <text evidence="7">Belongs to the adenylyl cyclase class-4/guanylyl cyclase family.</text>
</comment>
<evidence type="ECO:0000256" key="8">
    <source>
        <dbReference type="SAM" id="Phobius"/>
    </source>
</evidence>
<dbReference type="SMART" id="SM00044">
    <property type="entry name" value="CYCc"/>
    <property type="match status" value="1"/>
</dbReference>
<comment type="subcellular location">
    <subcellularLocation>
        <location evidence="1">Membrane</location>
    </subcellularLocation>
</comment>
<name>A0A2N1PS64_9BACT</name>
<dbReference type="InterPro" id="IPR015943">
    <property type="entry name" value="WD40/YVTN_repeat-like_dom_sf"/>
</dbReference>
<evidence type="ECO:0000256" key="2">
    <source>
        <dbReference type="ARBA" id="ARBA00022692"/>
    </source>
</evidence>
<dbReference type="Pfam" id="PF07495">
    <property type="entry name" value="Y_Y_Y"/>
    <property type="match status" value="1"/>
</dbReference>
<dbReference type="Pfam" id="PF07494">
    <property type="entry name" value="Reg_prop"/>
    <property type="match status" value="5"/>
</dbReference>
<dbReference type="EMBL" id="PGXC01000003">
    <property type="protein sequence ID" value="PKK91112.1"/>
    <property type="molecule type" value="Genomic_DNA"/>
</dbReference>